<evidence type="ECO:0000313" key="1">
    <source>
        <dbReference type="EMBL" id="KAE9389024.1"/>
    </source>
</evidence>
<evidence type="ECO:0000313" key="2">
    <source>
        <dbReference type="Proteomes" id="UP000799118"/>
    </source>
</evidence>
<sequence>MVWWPHCVPRSRSPTSIWRPVWDLIDISDFALGLWQLSKFFAAYIRRVPKPTAIKLPDPTFHKHLVYHLVAQTIFSRELAVDLLVVLVGTIRVVPVE</sequence>
<accession>A0A6A4GV85</accession>
<gene>
    <name evidence="1" type="ORF">BT96DRAFT_1003656</name>
</gene>
<dbReference type="Proteomes" id="UP000799118">
    <property type="component" value="Unassembled WGS sequence"/>
</dbReference>
<dbReference type="OrthoDB" id="5348404at2759"/>
<organism evidence="1 2">
    <name type="scientific">Gymnopus androsaceus JB14</name>
    <dbReference type="NCBI Taxonomy" id="1447944"/>
    <lineage>
        <taxon>Eukaryota</taxon>
        <taxon>Fungi</taxon>
        <taxon>Dikarya</taxon>
        <taxon>Basidiomycota</taxon>
        <taxon>Agaricomycotina</taxon>
        <taxon>Agaricomycetes</taxon>
        <taxon>Agaricomycetidae</taxon>
        <taxon>Agaricales</taxon>
        <taxon>Marasmiineae</taxon>
        <taxon>Omphalotaceae</taxon>
        <taxon>Gymnopus</taxon>
    </lineage>
</organism>
<dbReference type="EMBL" id="ML769715">
    <property type="protein sequence ID" value="KAE9389024.1"/>
    <property type="molecule type" value="Genomic_DNA"/>
</dbReference>
<dbReference type="AlphaFoldDB" id="A0A6A4GV85"/>
<proteinExistence type="predicted"/>
<reference evidence="1" key="1">
    <citation type="journal article" date="2019" name="Environ. Microbiol.">
        <title>Fungal ecological strategies reflected in gene transcription - a case study of two litter decomposers.</title>
        <authorList>
            <person name="Barbi F."/>
            <person name="Kohler A."/>
            <person name="Barry K."/>
            <person name="Baskaran P."/>
            <person name="Daum C."/>
            <person name="Fauchery L."/>
            <person name="Ihrmark K."/>
            <person name="Kuo A."/>
            <person name="LaButti K."/>
            <person name="Lipzen A."/>
            <person name="Morin E."/>
            <person name="Grigoriev I.V."/>
            <person name="Henrissat B."/>
            <person name="Lindahl B."/>
            <person name="Martin F."/>
        </authorList>
    </citation>
    <scope>NUCLEOTIDE SEQUENCE</scope>
    <source>
        <strain evidence="1">JB14</strain>
    </source>
</reference>
<keyword evidence="2" id="KW-1185">Reference proteome</keyword>
<protein>
    <submittedName>
        <fullName evidence="1">Uncharacterized protein</fullName>
    </submittedName>
</protein>
<name>A0A6A4GV85_9AGAR</name>